<proteinExistence type="predicted"/>
<sequence length="54" mass="5402">MLVVAAVTSARRITTLRLGRWAIVPIAAGALPVGVLIVAAGTLPLTEAAVLPIG</sequence>
<reference evidence="2 3" key="1">
    <citation type="submission" date="2021-01" db="EMBL/GenBank/DDBJ databases">
        <title>Actinoplanes sp. nov. LDG1-06 isolated from lichen.</title>
        <authorList>
            <person name="Saeng-In P."/>
            <person name="Phongsopitanun W."/>
            <person name="Kanchanasin P."/>
            <person name="Yuki M."/>
            <person name="Kudo T."/>
            <person name="Ohkuma M."/>
            <person name="Tanasupawat S."/>
        </authorList>
    </citation>
    <scope>NUCLEOTIDE SEQUENCE [LARGE SCALE GENOMIC DNA]</scope>
    <source>
        <strain evidence="2 3">LDG1-06</strain>
    </source>
</reference>
<organism evidence="2 3">
    <name type="scientific">Paractinoplanes ovalisporus</name>
    <dbReference type="NCBI Taxonomy" id="2810368"/>
    <lineage>
        <taxon>Bacteria</taxon>
        <taxon>Bacillati</taxon>
        <taxon>Actinomycetota</taxon>
        <taxon>Actinomycetes</taxon>
        <taxon>Micromonosporales</taxon>
        <taxon>Micromonosporaceae</taxon>
        <taxon>Paractinoplanes</taxon>
    </lineage>
</organism>
<keyword evidence="1" id="KW-0812">Transmembrane</keyword>
<evidence type="ECO:0000256" key="1">
    <source>
        <dbReference type="SAM" id="Phobius"/>
    </source>
</evidence>
<gene>
    <name evidence="2" type="ORF">JIG36_27950</name>
</gene>
<keyword evidence="3" id="KW-1185">Reference proteome</keyword>
<comment type="caution">
    <text evidence="2">The sequence shown here is derived from an EMBL/GenBank/DDBJ whole genome shotgun (WGS) entry which is preliminary data.</text>
</comment>
<keyword evidence="1" id="KW-0472">Membrane</keyword>
<name>A0ABS2AHT7_9ACTN</name>
<accession>A0ABS2AHT7</accession>
<keyword evidence="1" id="KW-1133">Transmembrane helix</keyword>
<evidence type="ECO:0000313" key="2">
    <source>
        <dbReference type="EMBL" id="MBM2619392.1"/>
    </source>
</evidence>
<dbReference type="Proteomes" id="UP000632138">
    <property type="component" value="Unassembled WGS sequence"/>
</dbReference>
<dbReference type="EMBL" id="JAENHP010000010">
    <property type="protein sequence ID" value="MBM2619392.1"/>
    <property type="molecule type" value="Genomic_DNA"/>
</dbReference>
<dbReference type="RefSeq" id="WP_203379383.1">
    <property type="nucleotide sequence ID" value="NZ_JAENHP010000010.1"/>
</dbReference>
<feature type="transmembrane region" description="Helical" evidence="1">
    <location>
        <begin position="21"/>
        <end position="43"/>
    </location>
</feature>
<evidence type="ECO:0008006" key="4">
    <source>
        <dbReference type="Google" id="ProtNLM"/>
    </source>
</evidence>
<protein>
    <recommendedName>
        <fullName evidence="4">NADH dehydrogenase subunit 2</fullName>
    </recommendedName>
</protein>
<evidence type="ECO:0000313" key="3">
    <source>
        <dbReference type="Proteomes" id="UP000632138"/>
    </source>
</evidence>